<protein>
    <submittedName>
        <fullName evidence="1">Uncharacterized protein</fullName>
    </submittedName>
</protein>
<organism evidence="1 2">
    <name type="scientific">Salirhabdus euzebyi</name>
    <dbReference type="NCBI Taxonomy" id="394506"/>
    <lineage>
        <taxon>Bacteria</taxon>
        <taxon>Bacillati</taxon>
        <taxon>Bacillota</taxon>
        <taxon>Bacilli</taxon>
        <taxon>Bacillales</taxon>
        <taxon>Bacillaceae</taxon>
        <taxon>Salirhabdus</taxon>
    </lineage>
</organism>
<comment type="caution">
    <text evidence="1">The sequence shown here is derived from an EMBL/GenBank/DDBJ whole genome shotgun (WGS) entry which is preliminary data.</text>
</comment>
<dbReference type="AlphaFoldDB" id="A0A841Q247"/>
<keyword evidence="2" id="KW-1185">Reference proteome</keyword>
<proteinExistence type="predicted"/>
<sequence>MKKILILFFIIFILLFLPACNNDSVKENTFSKAELTEREKAILSTTADQSFVFDFHIDSEYKEVSVWVEKYELGELVDNKIAHLTAKVKENGTIIFTKSNTIDNDNQVMFNVGINSDGATGSLNSFDTMSGEGFRNMSIIMDSNPGESIPTTGKMVLASICYSNDDGSMSSLPHSFFQDVEGNISDLEKYDVAYLIKSEFIK</sequence>
<accession>A0A841Q247</accession>
<dbReference type="Proteomes" id="UP000581688">
    <property type="component" value="Unassembled WGS sequence"/>
</dbReference>
<reference evidence="1 2" key="1">
    <citation type="submission" date="2020-08" db="EMBL/GenBank/DDBJ databases">
        <title>Genomic Encyclopedia of Type Strains, Phase IV (KMG-IV): sequencing the most valuable type-strain genomes for metagenomic binning, comparative biology and taxonomic classification.</title>
        <authorList>
            <person name="Goeker M."/>
        </authorList>
    </citation>
    <scope>NUCLEOTIDE SEQUENCE [LARGE SCALE GENOMIC DNA]</scope>
    <source>
        <strain evidence="1 2">DSM 19612</strain>
    </source>
</reference>
<dbReference type="EMBL" id="JACHGH010000002">
    <property type="protein sequence ID" value="MBB6452472.1"/>
    <property type="molecule type" value="Genomic_DNA"/>
</dbReference>
<gene>
    <name evidence="1" type="ORF">HNQ94_000917</name>
</gene>
<evidence type="ECO:0000313" key="1">
    <source>
        <dbReference type="EMBL" id="MBB6452472.1"/>
    </source>
</evidence>
<evidence type="ECO:0000313" key="2">
    <source>
        <dbReference type="Proteomes" id="UP000581688"/>
    </source>
</evidence>
<dbReference type="RefSeq" id="WP_174494875.1">
    <property type="nucleotide sequence ID" value="NZ_CADDWK010000002.1"/>
</dbReference>
<name>A0A841Q247_9BACI</name>